<comment type="caution">
    <text evidence="4">The sequence shown here is derived from an EMBL/GenBank/DDBJ whole genome shotgun (WGS) entry which is preliminary data.</text>
</comment>
<gene>
    <name evidence="4" type="ORF">XAT740_LOCUS16842</name>
</gene>
<protein>
    <recommendedName>
        <fullName evidence="3">Coiled-coil domain-containing protein</fullName>
    </recommendedName>
</protein>
<name>A0A814LXP4_ADIRI</name>
<dbReference type="Pfam" id="PF15295">
    <property type="entry name" value="CCDC50_N"/>
    <property type="match status" value="1"/>
</dbReference>
<reference evidence="4" key="1">
    <citation type="submission" date="2021-02" db="EMBL/GenBank/DDBJ databases">
        <authorList>
            <person name="Nowell W R."/>
        </authorList>
    </citation>
    <scope>NUCLEOTIDE SEQUENCE</scope>
</reference>
<feature type="domain" description="Coiled-coil" evidence="3">
    <location>
        <begin position="10"/>
        <end position="129"/>
    </location>
</feature>
<keyword evidence="1" id="KW-0175">Coiled coil</keyword>
<evidence type="ECO:0000256" key="1">
    <source>
        <dbReference type="ARBA" id="ARBA00023054"/>
    </source>
</evidence>
<dbReference type="AlphaFoldDB" id="A0A814LXP4"/>
<evidence type="ECO:0000256" key="2">
    <source>
        <dbReference type="SAM" id="MobiDB-lite"/>
    </source>
</evidence>
<dbReference type="EMBL" id="CAJNOR010001084">
    <property type="protein sequence ID" value="CAF1071598.1"/>
    <property type="molecule type" value="Genomic_DNA"/>
</dbReference>
<dbReference type="Proteomes" id="UP000663828">
    <property type="component" value="Unassembled WGS sequence"/>
</dbReference>
<organism evidence="4 5">
    <name type="scientific">Adineta ricciae</name>
    <name type="common">Rotifer</name>
    <dbReference type="NCBI Taxonomy" id="249248"/>
    <lineage>
        <taxon>Eukaryota</taxon>
        <taxon>Metazoa</taxon>
        <taxon>Spiralia</taxon>
        <taxon>Gnathifera</taxon>
        <taxon>Rotifera</taxon>
        <taxon>Eurotatoria</taxon>
        <taxon>Bdelloidea</taxon>
        <taxon>Adinetida</taxon>
        <taxon>Adinetidae</taxon>
        <taxon>Adineta</taxon>
    </lineage>
</organism>
<accession>A0A814LXP4</accession>
<proteinExistence type="predicted"/>
<keyword evidence="5" id="KW-1185">Reference proteome</keyword>
<dbReference type="InterPro" id="IPR039303">
    <property type="entry name" value="CCDC50"/>
</dbReference>
<dbReference type="InterPro" id="IPR029311">
    <property type="entry name" value="CCDC50_N"/>
</dbReference>
<dbReference type="PANTHER" id="PTHR22115:SF4">
    <property type="entry name" value="COILED-COIL DOMAIN-CONTAINING PROTEIN"/>
    <property type="match status" value="1"/>
</dbReference>
<evidence type="ECO:0000313" key="5">
    <source>
        <dbReference type="Proteomes" id="UP000663828"/>
    </source>
</evidence>
<feature type="region of interest" description="Disordered" evidence="2">
    <location>
        <begin position="115"/>
        <end position="140"/>
    </location>
</feature>
<evidence type="ECO:0000259" key="3">
    <source>
        <dbReference type="Pfam" id="PF15295"/>
    </source>
</evidence>
<sequence>MTKINDQMTSSGRVKQICQNFLLHADSGLAHRLQQEEFAVHFDRNRTHRRESQLGVRAARNVEQEEKKAFIEEQVHFCQEKQKMAEIDTALARQLQKELKISSSSKDQTIINTLHRSHEKKNYHEQTDQPVTHPDTSSDEQLARILQEEEELLSSAAHRSLYRSAFV</sequence>
<dbReference type="PANTHER" id="PTHR22115">
    <property type="entry name" value="C3ORF6 PROTEIN-RELATED"/>
    <property type="match status" value="1"/>
</dbReference>
<evidence type="ECO:0000313" key="4">
    <source>
        <dbReference type="EMBL" id="CAF1071598.1"/>
    </source>
</evidence>